<gene>
    <name evidence="2" type="ORF">NSA47_07295</name>
</gene>
<proteinExistence type="predicted"/>
<dbReference type="EMBL" id="JANKAS010000005">
    <property type="protein sequence ID" value="MCR1898787.1"/>
    <property type="molecule type" value="Genomic_DNA"/>
</dbReference>
<organism evidence="2 3">
    <name type="scientific">Irregularibacter muris</name>
    <dbReference type="NCBI Taxonomy" id="1796619"/>
    <lineage>
        <taxon>Bacteria</taxon>
        <taxon>Bacillati</taxon>
        <taxon>Bacillota</taxon>
        <taxon>Clostridia</taxon>
        <taxon>Eubacteriales</taxon>
        <taxon>Eubacteriaceae</taxon>
        <taxon>Irregularibacter</taxon>
    </lineage>
</organism>
<sequence>MGKKRKLCILRTMVGGLSTLIGVVFLFIKITRQYIPALEPHSFRLFMISPVFMTLGIKMLCKDIKKRTVNVFSDVLLGLAIIYLVILSAGWVTINIM</sequence>
<protein>
    <submittedName>
        <fullName evidence="2">Uncharacterized protein</fullName>
    </submittedName>
</protein>
<keyword evidence="1" id="KW-0812">Transmembrane</keyword>
<keyword evidence="3" id="KW-1185">Reference proteome</keyword>
<feature type="transmembrane region" description="Helical" evidence="1">
    <location>
        <begin position="12"/>
        <end position="30"/>
    </location>
</feature>
<reference evidence="2" key="1">
    <citation type="submission" date="2022-07" db="EMBL/GenBank/DDBJ databases">
        <title>Enhanced cultured diversity of the mouse gut microbiota enables custom-made synthetic communities.</title>
        <authorList>
            <person name="Afrizal A."/>
        </authorList>
    </citation>
    <scope>NUCLEOTIDE SEQUENCE</scope>
    <source>
        <strain evidence="2">DSM 28593</strain>
    </source>
</reference>
<evidence type="ECO:0000313" key="3">
    <source>
        <dbReference type="Proteomes" id="UP001205748"/>
    </source>
</evidence>
<comment type="caution">
    <text evidence="2">The sequence shown here is derived from an EMBL/GenBank/DDBJ whole genome shotgun (WGS) entry which is preliminary data.</text>
</comment>
<keyword evidence="1" id="KW-0472">Membrane</keyword>
<feature type="transmembrane region" description="Helical" evidence="1">
    <location>
        <begin position="72"/>
        <end position="94"/>
    </location>
</feature>
<feature type="transmembrane region" description="Helical" evidence="1">
    <location>
        <begin position="42"/>
        <end position="60"/>
    </location>
</feature>
<dbReference type="RefSeq" id="WP_257530483.1">
    <property type="nucleotide sequence ID" value="NZ_JANKAS010000005.1"/>
</dbReference>
<dbReference type="AlphaFoldDB" id="A0AAE3KZU7"/>
<evidence type="ECO:0000256" key="1">
    <source>
        <dbReference type="SAM" id="Phobius"/>
    </source>
</evidence>
<dbReference type="Proteomes" id="UP001205748">
    <property type="component" value="Unassembled WGS sequence"/>
</dbReference>
<keyword evidence="1" id="KW-1133">Transmembrane helix</keyword>
<name>A0AAE3KZU7_9FIRM</name>
<accession>A0AAE3KZU7</accession>
<evidence type="ECO:0000313" key="2">
    <source>
        <dbReference type="EMBL" id="MCR1898787.1"/>
    </source>
</evidence>